<dbReference type="PROSITE" id="PS52016">
    <property type="entry name" value="TONB_DEPENDENT_REC_3"/>
    <property type="match status" value="1"/>
</dbReference>
<dbReference type="Gene3D" id="2.170.130.10">
    <property type="entry name" value="TonB-dependent receptor, plug domain"/>
    <property type="match status" value="1"/>
</dbReference>
<dbReference type="CDD" id="cd01347">
    <property type="entry name" value="ligand_gated_channel"/>
    <property type="match status" value="1"/>
</dbReference>
<keyword evidence="8 10" id="KW-0472">Membrane</keyword>
<keyword evidence="3 10" id="KW-1134">Transmembrane beta strand</keyword>
<dbReference type="OrthoDB" id="9764669at2"/>
<evidence type="ECO:0000256" key="6">
    <source>
        <dbReference type="ARBA" id="ARBA00023065"/>
    </source>
</evidence>
<evidence type="ECO:0000256" key="1">
    <source>
        <dbReference type="ARBA" id="ARBA00004571"/>
    </source>
</evidence>
<dbReference type="InterPro" id="IPR036942">
    <property type="entry name" value="Beta-barrel_TonB_sf"/>
</dbReference>
<name>A0A1M7YX79_9VIBR</name>
<dbReference type="Pfam" id="PF07715">
    <property type="entry name" value="Plug"/>
    <property type="match status" value="1"/>
</dbReference>
<dbReference type="PANTHER" id="PTHR30069:SF53">
    <property type="entry name" value="COLICIN I RECEPTOR-RELATED"/>
    <property type="match status" value="1"/>
</dbReference>
<dbReference type="STRING" id="1117707.VQ7734_02961"/>
<evidence type="ECO:0000256" key="9">
    <source>
        <dbReference type="ARBA" id="ARBA00023237"/>
    </source>
</evidence>
<evidence type="ECO:0000259" key="14">
    <source>
        <dbReference type="Pfam" id="PF07715"/>
    </source>
</evidence>
<feature type="domain" description="TonB-dependent receptor plug" evidence="14">
    <location>
        <begin position="44"/>
        <end position="158"/>
    </location>
</feature>
<dbReference type="EMBL" id="FRFG01000035">
    <property type="protein sequence ID" value="SHO57192.1"/>
    <property type="molecule type" value="Genomic_DNA"/>
</dbReference>
<evidence type="ECO:0000256" key="8">
    <source>
        <dbReference type="ARBA" id="ARBA00023136"/>
    </source>
</evidence>
<evidence type="ECO:0000256" key="10">
    <source>
        <dbReference type="PROSITE-ProRule" id="PRU01360"/>
    </source>
</evidence>
<dbReference type="GO" id="GO:0044718">
    <property type="term" value="P:siderophore transmembrane transport"/>
    <property type="evidence" value="ECO:0007669"/>
    <property type="project" value="TreeGrafter"/>
</dbReference>
<comment type="subcellular location">
    <subcellularLocation>
        <location evidence="1 10">Cell outer membrane</location>
        <topology evidence="1 10">Multi-pass membrane protein</topology>
    </subcellularLocation>
</comment>
<comment type="similarity">
    <text evidence="10 11">Belongs to the TonB-dependent receptor family.</text>
</comment>
<sequence length="656" mass="72722">MKYLKLSYAVAIALLSHSVFAETPQETNPEDVMVVTATTNAVSIQEAPASVSVITNKELNRLPATDISAALENVAGVNISKSTGSEPKIIIRGLHNSNSANGNYTLLLINGRRISSGETVIRGAGFDLSSIPMSAIDHIEVVRGPMSSIYGSEALGGVVNVILKQPAEDTRVSGTLTYSKPGDNHASGVAPDADGELKNAKGFISGTLVPDTLLYTASLDVSNRDGWYPDDAGDNFSPLAEQKRTGLNTGLTWLASAQDKVLLDLGYTHDHRREIDTSASKWDNIYDSKKLTGNLGHQRQWNWGTTDISYFYEHAKVHENNSHPLVAETDMTQSNHTFNGKASLPVLSNQMLTTGFETAYTNIDNDRDYSDDRSVTQNAFYLQDELGITETLKLTLSGRYTHHNQFGSNFSPRAYMVFDATDNLTLKGGYGEGFKAPTIFQSSNDFSLISCGGRCYLIGNPDLDPQTSKTYEMTAFYHQDSWQVQVTGFFNKIEDMIDRDLENHVGSSSDGKYLIHYVNIDEVETKGFEYEGEFDLSEDFYLTTNATYTRAIDQSDKSEIAYTPRWLANANLHWYASENLSLFTGINYTGQQKDSDGNSLSAYAVFTLGASYQINDQWQIKSGITNLFDKRLDHTDQDYEETETGRTYYMMLSFDM</sequence>
<evidence type="ECO:0000313" key="15">
    <source>
        <dbReference type="EMBL" id="SHO57192.1"/>
    </source>
</evidence>
<dbReference type="Pfam" id="PF00593">
    <property type="entry name" value="TonB_dep_Rec_b-barrel"/>
    <property type="match status" value="1"/>
</dbReference>
<gene>
    <name evidence="15" type="primary">cirA_1</name>
    <name evidence="15" type="ORF">VQ7734_02961</name>
</gene>
<keyword evidence="5 12" id="KW-0732">Signal</keyword>
<evidence type="ECO:0000256" key="4">
    <source>
        <dbReference type="ARBA" id="ARBA00022692"/>
    </source>
</evidence>
<proteinExistence type="inferred from homology"/>
<reference evidence="16" key="1">
    <citation type="submission" date="2016-12" db="EMBL/GenBank/DDBJ databases">
        <authorList>
            <person name="Rodrigo-Torres L."/>
            <person name="Arahal R.D."/>
            <person name="Lucena T."/>
        </authorList>
    </citation>
    <scope>NUCLEOTIDE SEQUENCE [LARGE SCALE GENOMIC DNA]</scope>
</reference>
<accession>A0A1M7YX79</accession>
<evidence type="ECO:0000256" key="7">
    <source>
        <dbReference type="ARBA" id="ARBA00023077"/>
    </source>
</evidence>
<keyword evidence="15" id="KW-0675">Receptor</keyword>
<keyword evidence="7 11" id="KW-0798">TonB box</keyword>
<dbReference type="AlphaFoldDB" id="A0A1M7YX79"/>
<dbReference type="Gene3D" id="2.40.170.20">
    <property type="entry name" value="TonB-dependent receptor, beta-barrel domain"/>
    <property type="match status" value="1"/>
</dbReference>
<evidence type="ECO:0000256" key="2">
    <source>
        <dbReference type="ARBA" id="ARBA00022448"/>
    </source>
</evidence>
<dbReference type="Proteomes" id="UP000184600">
    <property type="component" value="Unassembled WGS sequence"/>
</dbReference>
<dbReference type="RefSeq" id="WP_073583920.1">
    <property type="nucleotide sequence ID" value="NZ_AP024897.1"/>
</dbReference>
<evidence type="ECO:0000256" key="12">
    <source>
        <dbReference type="SAM" id="SignalP"/>
    </source>
</evidence>
<evidence type="ECO:0000259" key="13">
    <source>
        <dbReference type="Pfam" id="PF00593"/>
    </source>
</evidence>
<feature type="chain" id="PRO_5012862118" evidence="12">
    <location>
        <begin position="22"/>
        <end position="656"/>
    </location>
</feature>
<keyword evidence="16" id="KW-1185">Reference proteome</keyword>
<keyword evidence="9 10" id="KW-0998">Cell outer membrane</keyword>
<keyword evidence="2 10" id="KW-0813">Transport</keyword>
<dbReference type="InterPro" id="IPR000531">
    <property type="entry name" value="Beta-barrel_TonB"/>
</dbReference>
<dbReference type="GO" id="GO:0009279">
    <property type="term" value="C:cell outer membrane"/>
    <property type="evidence" value="ECO:0007669"/>
    <property type="project" value="UniProtKB-SubCell"/>
</dbReference>
<dbReference type="GO" id="GO:0015344">
    <property type="term" value="F:siderophore uptake transmembrane transporter activity"/>
    <property type="evidence" value="ECO:0007669"/>
    <property type="project" value="TreeGrafter"/>
</dbReference>
<feature type="domain" description="TonB-dependent receptor-like beta-barrel" evidence="13">
    <location>
        <begin position="217"/>
        <end position="627"/>
    </location>
</feature>
<evidence type="ECO:0000256" key="3">
    <source>
        <dbReference type="ARBA" id="ARBA00022452"/>
    </source>
</evidence>
<dbReference type="PANTHER" id="PTHR30069">
    <property type="entry name" value="TONB-DEPENDENT OUTER MEMBRANE RECEPTOR"/>
    <property type="match status" value="1"/>
</dbReference>
<dbReference type="InterPro" id="IPR012910">
    <property type="entry name" value="Plug_dom"/>
</dbReference>
<evidence type="ECO:0000256" key="5">
    <source>
        <dbReference type="ARBA" id="ARBA00022729"/>
    </source>
</evidence>
<organism evidence="15 16">
    <name type="scientific">Vibrio quintilis</name>
    <dbReference type="NCBI Taxonomy" id="1117707"/>
    <lineage>
        <taxon>Bacteria</taxon>
        <taxon>Pseudomonadati</taxon>
        <taxon>Pseudomonadota</taxon>
        <taxon>Gammaproteobacteria</taxon>
        <taxon>Vibrionales</taxon>
        <taxon>Vibrionaceae</taxon>
        <taxon>Vibrio</taxon>
    </lineage>
</organism>
<evidence type="ECO:0000256" key="11">
    <source>
        <dbReference type="RuleBase" id="RU003357"/>
    </source>
</evidence>
<feature type="signal peptide" evidence="12">
    <location>
        <begin position="1"/>
        <end position="21"/>
    </location>
</feature>
<keyword evidence="6" id="KW-0406">Ion transport</keyword>
<protein>
    <submittedName>
        <fullName evidence="15">Colicin I receptor</fullName>
    </submittedName>
</protein>
<evidence type="ECO:0000313" key="16">
    <source>
        <dbReference type="Proteomes" id="UP000184600"/>
    </source>
</evidence>
<keyword evidence="4 10" id="KW-0812">Transmembrane</keyword>
<dbReference type="InterPro" id="IPR037066">
    <property type="entry name" value="Plug_dom_sf"/>
</dbReference>
<dbReference type="SUPFAM" id="SSF56935">
    <property type="entry name" value="Porins"/>
    <property type="match status" value="1"/>
</dbReference>
<dbReference type="InterPro" id="IPR039426">
    <property type="entry name" value="TonB-dep_rcpt-like"/>
</dbReference>